<dbReference type="GO" id="GO:0015038">
    <property type="term" value="F:glutathione disulfide oxidoreductase activity"/>
    <property type="evidence" value="ECO:0007669"/>
    <property type="project" value="TreeGrafter"/>
</dbReference>
<dbReference type="InterPro" id="IPR011899">
    <property type="entry name" value="Glutaredoxin_euk/vir"/>
</dbReference>
<dbReference type="InterPro" id="IPR036249">
    <property type="entry name" value="Thioredoxin-like_sf"/>
</dbReference>
<sequence length="145" mass="16292">MSLAREEGESQYARLRQKVQDKSLHTRRSRTHFMGSLVSRGVPANMSGPVAEFVKSAIAKDKVVIFSKTYCPYCTMAKEPFKKLNQDYACYELDKRNDGDEIQSVLGELTGARTVPRVFIDGNFVGGGTDIKKMYDDGRLQKMLA</sequence>
<dbReference type="Gene3D" id="3.40.30.10">
    <property type="entry name" value="Glutaredoxin"/>
    <property type="match status" value="1"/>
</dbReference>
<dbReference type="InterPro" id="IPR002109">
    <property type="entry name" value="Glutaredoxin"/>
</dbReference>
<feature type="domain" description="Glutaredoxin" evidence="2">
    <location>
        <begin position="63"/>
        <end position="125"/>
    </location>
</feature>
<evidence type="ECO:0000259" key="2">
    <source>
        <dbReference type="Pfam" id="PF00462"/>
    </source>
</evidence>
<dbReference type="EnsemblMetazoa" id="ASTEI05607-RA">
    <property type="protein sequence ID" value="ASTEI05607-PA"/>
    <property type="gene ID" value="ASTEI05607"/>
</dbReference>
<dbReference type="GO" id="GO:0034599">
    <property type="term" value="P:cellular response to oxidative stress"/>
    <property type="evidence" value="ECO:0007669"/>
    <property type="project" value="TreeGrafter"/>
</dbReference>
<reference evidence="4" key="1">
    <citation type="journal article" date="2014" name="Genome Biol.">
        <title>Genome analysis of a major urban malaria vector mosquito, Anopheles stephensi.</title>
        <authorList>
            <person name="Jiang X."/>
            <person name="Peery A."/>
            <person name="Hall A.B."/>
            <person name="Sharma A."/>
            <person name="Chen X.G."/>
            <person name="Waterhouse R.M."/>
            <person name="Komissarov A."/>
            <person name="Riehle M.M."/>
            <person name="Shouche Y."/>
            <person name="Sharakhova M.V."/>
            <person name="Lawson D."/>
            <person name="Pakpour N."/>
            <person name="Arensburger P."/>
            <person name="Davidson V.L."/>
            <person name="Eiglmeier K."/>
            <person name="Emrich S."/>
            <person name="George P."/>
            <person name="Kennedy R.C."/>
            <person name="Mane S.P."/>
            <person name="Maslen G."/>
            <person name="Oringanje C."/>
            <person name="Qi Y."/>
            <person name="Settlage R."/>
            <person name="Tojo M."/>
            <person name="Tubio J.M."/>
            <person name="Unger M.F."/>
            <person name="Wang B."/>
            <person name="Vernick K.D."/>
            <person name="Ribeiro J.M."/>
            <person name="James A.A."/>
            <person name="Michel K."/>
            <person name="Riehle M.A."/>
            <person name="Luckhart S."/>
            <person name="Sharakhov I.V."/>
            <person name="Tu Z."/>
        </authorList>
    </citation>
    <scope>NUCLEOTIDE SEQUENCE [LARGE SCALE GENOMIC DNA]</scope>
    <source>
        <strain evidence="4">Indian</strain>
    </source>
</reference>
<dbReference type="NCBIfam" id="TIGR02180">
    <property type="entry name" value="GRX_euk"/>
    <property type="match status" value="1"/>
</dbReference>
<dbReference type="SUPFAM" id="SSF52833">
    <property type="entry name" value="Thioredoxin-like"/>
    <property type="match status" value="1"/>
</dbReference>
<dbReference type="VEuPathDB" id="VectorBase:ASTE011022"/>
<dbReference type="GO" id="GO:0005737">
    <property type="term" value="C:cytoplasm"/>
    <property type="evidence" value="ECO:0007669"/>
    <property type="project" value="TreeGrafter"/>
</dbReference>
<evidence type="ECO:0000256" key="1">
    <source>
        <dbReference type="SAM" id="MobiDB-lite"/>
    </source>
</evidence>
<dbReference type="CDD" id="cd03419">
    <property type="entry name" value="GRX_GRXh_1_2_like"/>
    <property type="match status" value="1"/>
</dbReference>
<dbReference type="Proteomes" id="UP000076408">
    <property type="component" value="Unassembled WGS sequence"/>
</dbReference>
<dbReference type="STRING" id="30069.A0A182YAX1"/>
<protein>
    <recommendedName>
        <fullName evidence="2">Glutaredoxin domain-containing protein</fullName>
    </recommendedName>
</protein>
<proteinExistence type="predicted"/>
<accession>A0A182YAX1</accession>
<dbReference type="OMA" id="YACYELD"/>
<dbReference type="InterPro" id="IPR014025">
    <property type="entry name" value="Glutaredoxin_subgr"/>
</dbReference>
<dbReference type="PRINTS" id="PR00160">
    <property type="entry name" value="GLUTAREDOXIN"/>
</dbReference>
<keyword evidence="4" id="KW-1185">Reference proteome</keyword>
<dbReference type="VEuPathDB" id="VectorBase:ASTEI20_034107"/>
<reference evidence="3" key="2">
    <citation type="submission" date="2020-05" db="UniProtKB">
        <authorList>
            <consortium name="EnsemblMetazoa"/>
        </authorList>
    </citation>
    <scope>IDENTIFICATION</scope>
    <source>
        <strain evidence="3">Indian</strain>
    </source>
</reference>
<dbReference type="PROSITE" id="PS51354">
    <property type="entry name" value="GLUTAREDOXIN_2"/>
    <property type="match status" value="1"/>
</dbReference>
<organism evidence="3 4">
    <name type="scientific">Anopheles stephensi</name>
    <name type="common">Indo-Pakistan malaria mosquito</name>
    <dbReference type="NCBI Taxonomy" id="30069"/>
    <lineage>
        <taxon>Eukaryota</taxon>
        <taxon>Metazoa</taxon>
        <taxon>Ecdysozoa</taxon>
        <taxon>Arthropoda</taxon>
        <taxon>Hexapoda</taxon>
        <taxon>Insecta</taxon>
        <taxon>Pterygota</taxon>
        <taxon>Neoptera</taxon>
        <taxon>Endopterygota</taxon>
        <taxon>Diptera</taxon>
        <taxon>Nematocera</taxon>
        <taxon>Culicoidea</taxon>
        <taxon>Culicidae</taxon>
        <taxon>Anophelinae</taxon>
        <taxon>Anopheles</taxon>
    </lineage>
</organism>
<evidence type="ECO:0000313" key="3">
    <source>
        <dbReference type="EnsemblMetazoa" id="ASTEI05607-PA"/>
    </source>
</evidence>
<dbReference type="Pfam" id="PF00462">
    <property type="entry name" value="Glutaredoxin"/>
    <property type="match status" value="1"/>
</dbReference>
<dbReference type="AlphaFoldDB" id="A0A182YAX1"/>
<dbReference type="PANTHER" id="PTHR45694:SF5">
    <property type="entry name" value="GLUTAREDOXIN 2"/>
    <property type="match status" value="1"/>
</dbReference>
<evidence type="ECO:0000313" key="4">
    <source>
        <dbReference type="Proteomes" id="UP000076408"/>
    </source>
</evidence>
<name>A0A182YAX1_ANOST</name>
<dbReference type="VEuPathDB" id="VectorBase:ASTEI05607"/>
<feature type="region of interest" description="Disordered" evidence="1">
    <location>
        <begin position="1"/>
        <end position="26"/>
    </location>
</feature>
<dbReference type="PANTHER" id="PTHR45694">
    <property type="entry name" value="GLUTAREDOXIN 2"/>
    <property type="match status" value="1"/>
</dbReference>